<organism evidence="2">
    <name type="scientific">Cladocopium goreaui</name>
    <dbReference type="NCBI Taxonomy" id="2562237"/>
    <lineage>
        <taxon>Eukaryota</taxon>
        <taxon>Sar</taxon>
        <taxon>Alveolata</taxon>
        <taxon>Dinophyceae</taxon>
        <taxon>Suessiales</taxon>
        <taxon>Symbiodiniaceae</taxon>
        <taxon>Cladocopium</taxon>
    </lineage>
</organism>
<dbReference type="SUPFAM" id="SSF52113">
    <property type="entry name" value="BRCT domain"/>
    <property type="match status" value="1"/>
</dbReference>
<feature type="domain" description="WGR" evidence="1">
    <location>
        <begin position="4"/>
        <end position="75"/>
    </location>
</feature>
<dbReference type="SMART" id="SM00773">
    <property type="entry name" value="WGR"/>
    <property type="match status" value="1"/>
</dbReference>
<keyword evidence="4" id="KW-0436">Ligase</keyword>
<dbReference type="InterPro" id="IPR036420">
    <property type="entry name" value="BRCT_dom_sf"/>
</dbReference>
<name>A0A9P1DN71_9DINO</name>
<dbReference type="OrthoDB" id="446168at2759"/>
<dbReference type="Pfam" id="PF05406">
    <property type="entry name" value="WGR"/>
    <property type="match status" value="1"/>
</dbReference>
<reference evidence="2" key="1">
    <citation type="submission" date="2022-10" db="EMBL/GenBank/DDBJ databases">
        <authorList>
            <person name="Chen Y."/>
            <person name="Dougan E. K."/>
            <person name="Chan C."/>
            <person name="Rhodes N."/>
            <person name="Thang M."/>
        </authorList>
    </citation>
    <scope>NUCLEOTIDE SEQUENCE</scope>
</reference>
<dbReference type="InterPro" id="IPR036930">
    <property type="entry name" value="WGR_dom_sf"/>
</dbReference>
<dbReference type="EMBL" id="CAMXCT010005857">
    <property type="protein sequence ID" value="CAI4013434.1"/>
    <property type="molecule type" value="Genomic_DNA"/>
</dbReference>
<proteinExistence type="predicted"/>
<dbReference type="Gene3D" id="3.40.50.10190">
    <property type="entry name" value="BRCT domain"/>
    <property type="match status" value="1"/>
</dbReference>
<keyword evidence="5" id="KW-1185">Reference proteome</keyword>
<dbReference type="InterPro" id="IPR008893">
    <property type="entry name" value="WGR_domain"/>
</dbReference>
<dbReference type="AlphaFoldDB" id="A0A9P1DN71"/>
<reference evidence="3" key="2">
    <citation type="submission" date="2024-04" db="EMBL/GenBank/DDBJ databases">
        <authorList>
            <person name="Chen Y."/>
            <person name="Shah S."/>
            <person name="Dougan E. K."/>
            <person name="Thang M."/>
            <person name="Chan C."/>
        </authorList>
    </citation>
    <scope>NUCLEOTIDE SEQUENCE [LARGE SCALE GENOMIC DNA]</scope>
</reference>
<comment type="caution">
    <text evidence="2">The sequence shown here is derived from an EMBL/GenBank/DDBJ whole genome shotgun (WGS) entry which is preliminary data.</text>
</comment>
<dbReference type="InterPro" id="IPR001357">
    <property type="entry name" value="BRCT_dom"/>
</dbReference>
<evidence type="ECO:0000313" key="5">
    <source>
        <dbReference type="Proteomes" id="UP001152797"/>
    </source>
</evidence>
<evidence type="ECO:0000313" key="2">
    <source>
        <dbReference type="EMBL" id="CAI4013434.1"/>
    </source>
</evidence>
<sequence>MGKLSVRCEFVEGSSNKFWECVQDGVSVTSSHGKIGGAPTQITKTFPSEAKAKNFFHSQLESKLKKGYTESGKAKTIGKGFGKALPKAASIMKVAMKAAVKKTAMKATKPSGGGKLKGKTLCFTGALAIKRSVATTLAKNHGAKVTGTVSKNTEPWLRKKTT</sequence>
<dbReference type="EMBL" id="CAMXCT030005857">
    <property type="protein sequence ID" value="CAL4800746.1"/>
    <property type="molecule type" value="Genomic_DNA"/>
</dbReference>
<gene>
    <name evidence="2" type="ORF">C1SCF055_LOCUS38404</name>
</gene>
<protein>
    <submittedName>
        <fullName evidence="4">DNA ligase (Polydeoxyribonucleotide synthas e [NAD(+)])</fullName>
    </submittedName>
</protein>
<evidence type="ECO:0000313" key="4">
    <source>
        <dbReference type="EMBL" id="CAL4800746.1"/>
    </source>
</evidence>
<dbReference type="Gene3D" id="2.20.140.10">
    <property type="entry name" value="WGR domain"/>
    <property type="match status" value="1"/>
</dbReference>
<dbReference type="CDD" id="cd07996">
    <property type="entry name" value="WGR_MMR_like"/>
    <property type="match status" value="1"/>
</dbReference>
<dbReference type="Proteomes" id="UP001152797">
    <property type="component" value="Unassembled WGS sequence"/>
</dbReference>
<evidence type="ECO:0000313" key="3">
    <source>
        <dbReference type="EMBL" id="CAL1166809.1"/>
    </source>
</evidence>
<dbReference type="GO" id="GO:0016874">
    <property type="term" value="F:ligase activity"/>
    <property type="evidence" value="ECO:0007669"/>
    <property type="project" value="UniProtKB-KW"/>
</dbReference>
<evidence type="ECO:0000259" key="1">
    <source>
        <dbReference type="SMART" id="SM00773"/>
    </source>
</evidence>
<dbReference type="InterPro" id="IPR049809">
    <property type="entry name" value="YehF/YfeS-like_WGR"/>
</dbReference>
<dbReference type="Pfam" id="PF00533">
    <property type="entry name" value="BRCT"/>
    <property type="match status" value="1"/>
</dbReference>
<accession>A0A9P1DN71</accession>
<dbReference type="SUPFAM" id="SSF142921">
    <property type="entry name" value="WGR domain-like"/>
    <property type="match status" value="1"/>
</dbReference>
<dbReference type="EMBL" id="CAMXCT020005857">
    <property type="protein sequence ID" value="CAL1166809.1"/>
    <property type="molecule type" value="Genomic_DNA"/>
</dbReference>